<dbReference type="EC" id="4.6.1.2" evidence="3"/>
<dbReference type="SUPFAM" id="SSF55073">
    <property type="entry name" value="Nucleotide cyclase"/>
    <property type="match status" value="1"/>
</dbReference>
<evidence type="ECO:0000256" key="8">
    <source>
        <dbReference type="ARBA" id="ARBA00023180"/>
    </source>
</evidence>
<reference evidence="15" key="1">
    <citation type="submission" date="2016-11" db="UniProtKB">
        <authorList>
            <consortium name="WormBaseParasite"/>
        </authorList>
    </citation>
    <scope>IDENTIFICATION</scope>
</reference>
<evidence type="ECO:0000256" key="6">
    <source>
        <dbReference type="ARBA" id="ARBA00022989"/>
    </source>
</evidence>
<keyword evidence="8" id="KW-0325">Glycoprotein</keyword>
<dbReference type="InterPro" id="IPR029787">
    <property type="entry name" value="Nucleotide_cyclase"/>
</dbReference>
<dbReference type="InterPro" id="IPR001245">
    <property type="entry name" value="Ser-Thr/Tyr_kinase_cat_dom"/>
</dbReference>
<evidence type="ECO:0000256" key="2">
    <source>
        <dbReference type="ARBA" id="ARBA00004167"/>
    </source>
</evidence>
<protein>
    <recommendedName>
        <fullName evidence="3">guanylate cyclase</fullName>
        <ecNumber evidence="3">4.6.1.2</ecNumber>
    </recommendedName>
</protein>
<dbReference type="Gene3D" id="1.10.510.10">
    <property type="entry name" value="Transferase(Phosphotransferase) domain 1"/>
    <property type="match status" value="2"/>
</dbReference>
<accession>A0A1I7XU48</accession>
<dbReference type="Pfam" id="PF00211">
    <property type="entry name" value="Guanylate_cyc"/>
    <property type="match status" value="1"/>
</dbReference>
<feature type="domain" description="Guanylate cyclase" evidence="13">
    <location>
        <begin position="507"/>
        <end position="587"/>
    </location>
</feature>
<evidence type="ECO:0000256" key="3">
    <source>
        <dbReference type="ARBA" id="ARBA00012202"/>
    </source>
</evidence>
<dbReference type="WBParaSite" id="Hba_20867">
    <property type="protein sequence ID" value="Hba_20867"/>
    <property type="gene ID" value="Hba_20867"/>
</dbReference>
<dbReference type="GO" id="GO:0004383">
    <property type="term" value="F:guanylate cyclase activity"/>
    <property type="evidence" value="ECO:0007669"/>
    <property type="project" value="UniProtKB-EC"/>
</dbReference>
<keyword evidence="14" id="KW-1185">Reference proteome</keyword>
<proteinExistence type="predicted"/>
<dbReference type="GO" id="GO:0005524">
    <property type="term" value="F:ATP binding"/>
    <property type="evidence" value="ECO:0007669"/>
    <property type="project" value="InterPro"/>
</dbReference>
<evidence type="ECO:0000259" key="13">
    <source>
        <dbReference type="PROSITE" id="PS50125"/>
    </source>
</evidence>
<dbReference type="GO" id="GO:0004016">
    <property type="term" value="F:adenylate cyclase activity"/>
    <property type="evidence" value="ECO:0007669"/>
    <property type="project" value="TreeGrafter"/>
</dbReference>
<keyword evidence="7 11" id="KW-0472">Membrane</keyword>
<dbReference type="GO" id="GO:0035556">
    <property type="term" value="P:intracellular signal transduction"/>
    <property type="evidence" value="ECO:0007669"/>
    <property type="project" value="InterPro"/>
</dbReference>
<evidence type="ECO:0000256" key="11">
    <source>
        <dbReference type="SAM" id="Phobius"/>
    </source>
</evidence>
<dbReference type="GO" id="GO:0005886">
    <property type="term" value="C:plasma membrane"/>
    <property type="evidence" value="ECO:0007669"/>
    <property type="project" value="TreeGrafter"/>
</dbReference>
<evidence type="ECO:0000256" key="7">
    <source>
        <dbReference type="ARBA" id="ARBA00023136"/>
    </source>
</evidence>
<feature type="transmembrane region" description="Helical" evidence="11">
    <location>
        <begin position="95"/>
        <end position="118"/>
    </location>
</feature>
<dbReference type="PANTHER" id="PTHR11920:SF342">
    <property type="entry name" value="RECEPTOR-TYPE GUANYLATE CYCLASE GCY-29"/>
    <property type="match status" value="1"/>
</dbReference>
<dbReference type="PROSITE" id="PS50011">
    <property type="entry name" value="PROTEIN_KINASE_DOM"/>
    <property type="match status" value="1"/>
</dbReference>
<sequence>MVSTAGVGSGIVMLDDLAERVPFYSAFFVDEARNQVMPIANMTPSLITNCDGMKTSSGCFLITVTDVASSFWPSVDGNLPADEPACGFKGERCDYTLIISTFSGAVTIMLIIFGAWLLRRHCETRSLDRMPWRIFRDDMRIVDEDQVKSMLSLGSQRTKMSNMNNVMTKHHAIIGVNTHATFHMYEQRRPIKFGRTDLVLLMRMKQAVHDNLNPFLGMAFNEKSEMLLLWKFCSRGTLQDLIYNDQFELDSKFHGAFVRDITLGLEYLHSSLIGFHGSLTSWATLIDRNWLVKLTDYGIADPLLRWEKHGSINTESLKEGDEKSGSTQKTGKHIFLYMYLFNSHLFTLKFSSIFMNTILYLKLNLLGILYIAPEVRMSNDKNQKRKLDQNWLNQSYERRRSADIYAFGVVIYEILFRTFPFSEKLDLNELVNKAKDGEKICRPQIQKDKQIHPDLQALLQLVKERTGMLEEATVRADKLLSQLLPGYVANELKNGRPVPPKIYPSATVLFSDVVGFTRLCGSSTPMEVVNLLNSVYSGFDGIINKHEGYKVETIGDAYMVVSGIPEENGKRHICNIADIALEIMEVIFNSSICFANLYHVYL</sequence>
<evidence type="ECO:0000256" key="10">
    <source>
        <dbReference type="ARBA" id="ARBA00023293"/>
    </source>
</evidence>
<evidence type="ECO:0000256" key="4">
    <source>
        <dbReference type="ARBA" id="ARBA00022692"/>
    </source>
</evidence>
<keyword evidence="6 11" id="KW-1133">Transmembrane helix</keyword>
<evidence type="ECO:0000256" key="5">
    <source>
        <dbReference type="ARBA" id="ARBA00022741"/>
    </source>
</evidence>
<dbReference type="PANTHER" id="PTHR11920">
    <property type="entry name" value="GUANYLYL CYCLASE"/>
    <property type="match status" value="1"/>
</dbReference>
<dbReference type="SUPFAM" id="SSF56112">
    <property type="entry name" value="Protein kinase-like (PK-like)"/>
    <property type="match status" value="1"/>
</dbReference>
<dbReference type="SMART" id="SM00044">
    <property type="entry name" value="CYCc"/>
    <property type="match status" value="1"/>
</dbReference>
<dbReference type="InterPro" id="IPR011009">
    <property type="entry name" value="Kinase-like_dom_sf"/>
</dbReference>
<keyword evidence="5" id="KW-0547">Nucleotide-binding</keyword>
<dbReference type="Gene3D" id="3.30.70.1230">
    <property type="entry name" value="Nucleotide cyclase"/>
    <property type="match status" value="1"/>
</dbReference>
<keyword evidence="9" id="KW-0456">Lyase</keyword>
<evidence type="ECO:0000256" key="9">
    <source>
        <dbReference type="ARBA" id="ARBA00023239"/>
    </source>
</evidence>
<evidence type="ECO:0000313" key="14">
    <source>
        <dbReference type="Proteomes" id="UP000095283"/>
    </source>
</evidence>
<dbReference type="Proteomes" id="UP000095283">
    <property type="component" value="Unplaced"/>
</dbReference>
<dbReference type="AlphaFoldDB" id="A0A1I7XU48"/>
<comment type="subcellular location">
    <subcellularLocation>
        <location evidence="2">Membrane</location>
        <topology evidence="2">Single-pass membrane protein</topology>
    </subcellularLocation>
</comment>
<dbReference type="InterPro" id="IPR050401">
    <property type="entry name" value="Cyclic_nucleotide_synthase"/>
</dbReference>
<dbReference type="SMART" id="SM00220">
    <property type="entry name" value="S_TKc"/>
    <property type="match status" value="1"/>
</dbReference>
<dbReference type="PROSITE" id="PS50125">
    <property type="entry name" value="GUANYLATE_CYCLASE_2"/>
    <property type="match status" value="1"/>
</dbReference>
<comment type="catalytic activity">
    <reaction evidence="1">
        <text>GTP = 3',5'-cyclic GMP + diphosphate</text>
        <dbReference type="Rhea" id="RHEA:13665"/>
        <dbReference type="ChEBI" id="CHEBI:33019"/>
        <dbReference type="ChEBI" id="CHEBI:37565"/>
        <dbReference type="ChEBI" id="CHEBI:57746"/>
        <dbReference type="EC" id="4.6.1.2"/>
    </reaction>
</comment>
<dbReference type="CDD" id="cd07302">
    <property type="entry name" value="CHD"/>
    <property type="match status" value="1"/>
</dbReference>
<name>A0A1I7XU48_HETBA</name>
<dbReference type="GO" id="GO:0004672">
    <property type="term" value="F:protein kinase activity"/>
    <property type="evidence" value="ECO:0007669"/>
    <property type="project" value="InterPro"/>
</dbReference>
<dbReference type="InterPro" id="IPR000719">
    <property type="entry name" value="Prot_kinase_dom"/>
</dbReference>
<dbReference type="GO" id="GO:0001653">
    <property type="term" value="F:peptide receptor activity"/>
    <property type="evidence" value="ECO:0007669"/>
    <property type="project" value="TreeGrafter"/>
</dbReference>
<feature type="domain" description="Protein kinase" evidence="12">
    <location>
        <begin position="145"/>
        <end position="510"/>
    </location>
</feature>
<dbReference type="InterPro" id="IPR001054">
    <property type="entry name" value="A/G_cyclase"/>
</dbReference>
<evidence type="ECO:0000259" key="12">
    <source>
        <dbReference type="PROSITE" id="PS50011"/>
    </source>
</evidence>
<evidence type="ECO:0000313" key="15">
    <source>
        <dbReference type="WBParaSite" id="Hba_20867"/>
    </source>
</evidence>
<keyword evidence="4 11" id="KW-0812">Transmembrane</keyword>
<organism evidence="14 15">
    <name type="scientific">Heterorhabditis bacteriophora</name>
    <name type="common">Entomopathogenic nematode worm</name>
    <dbReference type="NCBI Taxonomy" id="37862"/>
    <lineage>
        <taxon>Eukaryota</taxon>
        <taxon>Metazoa</taxon>
        <taxon>Ecdysozoa</taxon>
        <taxon>Nematoda</taxon>
        <taxon>Chromadorea</taxon>
        <taxon>Rhabditida</taxon>
        <taxon>Rhabditina</taxon>
        <taxon>Rhabditomorpha</taxon>
        <taxon>Strongyloidea</taxon>
        <taxon>Heterorhabditidae</taxon>
        <taxon>Heterorhabditis</taxon>
    </lineage>
</organism>
<keyword evidence="10" id="KW-0141">cGMP biosynthesis</keyword>
<dbReference type="GO" id="GO:0007168">
    <property type="term" value="P:receptor guanylyl cyclase signaling pathway"/>
    <property type="evidence" value="ECO:0007669"/>
    <property type="project" value="TreeGrafter"/>
</dbReference>
<evidence type="ECO:0000256" key="1">
    <source>
        <dbReference type="ARBA" id="ARBA00001436"/>
    </source>
</evidence>
<dbReference type="Pfam" id="PF07714">
    <property type="entry name" value="PK_Tyr_Ser-Thr"/>
    <property type="match status" value="1"/>
</dbReference>